<dbReference type="GO" id="GO:0008270">
    <property type="term" value="F:zinc ion binding"/>
    <property type="evidence" value="ECO:0007669"/>
    <property type="project" value="UniProtKB-KW"/>
</dbReference>
<dbReference type="PROSITE" id="PS00028">
    <property type="entry name" value="ZINC_FINGER_C2H2_1"/>
    <property type="match status" value="3"/>
</dbReference>
<dbReference type="PANTHER" id="PTHR24379">
    <property type="entry name" value="KRAB AND ZINC FINGER DOMAIN-CONTAINING"/>
    <property type="match status" value="1"/>
</dbReference>
<keyword evidence="1" id="KW-0479">Metal-binding</keyword>
<evidence type="ECO:0000256" key="4">
    <source>
        <dbReference type="ARBA" id="ARBA00022833"/>
    </source>
</evidence>
<accession>A0A9J6FRQ4</accession>
<evidence type="ECO:0000313" key="8">
    <source>
        <dbReference type="EMBL" id="KAH9364772.1"/>
    </source>
</evidence>
<dbReference type="EMBL" id="JABSTR010000002">
    <property type="protein sequence ID" value="KAH9364772.1"/>
    <property type="molecule type" value="Genomic_DNA"/>
</dbReference>
<keyword evidence="4" id="KW-0862">Zinc</keyword>
<dbReference type="OrthoDB" id="6506117at2759"/>
<dbReference type="PROSITE" id="PS50157">
    <property type="entry name" value="ZINC_FINGER_C2H2_2"/>
    <property type="match status" value="3"/>
</dbReference>
<feature type="domain" description="C2H2-type" evidence="7">
    <location>
        <begin position="40"/>
        <end position="67"/>
    </location>
</feature>
<evidence type="ECO:0000256" key="1">
    <source>
        <dbReference type="ARBA" id="ARBA00022723"/>
    </source>
</evidence>
<dbReference type="Pfam" id="PF13894">
    <property type="entry name" value="zf-C2H2_4"/>
    <property type="match status" value="1"/>
</dbReference>
<feature type="region of interest" description="Disordered" evidence="6">
    <location>
        <begin position="1"/>
        <end position="40"/>
    </location>
</feature>
<dbReference type="Pfam" id="PF00096">
    <property type="entry name" value="zf-C2H2"/>
    <property type="match status" value="2"/>
</dbReference>
<keyword evidence="9" id="KW-1185">Reference proteome</keyword>
<name>A0A9J6FRQ4_HAELO</name>
<comment type="caution">
    <text evidence="8">The sequence shown here is derived from an EMBL/GenBank/DDBJ whole genome shotgun (WGS) entry which is preliminary data.</text>
</comment>
<dbReference type="Gene3D" id="3.30.160.60">
    <property type="entry name" value="Classic Zinc Finger"/>
    <property type="match status" value="3"/>
</dbReference>
<dbReference type="InterPro" id="IPR036236">
    <property type="entry name" value="Znf_C2H2_sf"/>
</dbReference>
<reference evidence="8 9" key="1">
    <citation type="journal article" date="2020" name="Cell">
        <title>Large-Scale Comparative Analyses of Tick Genomes Elucidate Their Genetic Diversity and Vector Capacities.</title>
        <authorList>
            <consortium name="Tick Genome and Microbiome Consortium (TIGMIC)"/>
            <person name="Jia N."/>
            <person name="Wang J."/>
            <person name="Shi W."/>
            <person name="Du L."/>
            <person name="Sun Y."/>
            <person name="Zhan W."/>
            <person name="Jiang J.F."/>
            <person name="Wang Q."/>
            <person name="Zhang B."/>
            <person name="Ji P."/>
            <person name="Bell-Sakyi L."/>
            <person name="Cui X.M."/>
            <person name="Yuan T.T."/>
            <person name="Jiang B.G."/>
            <person name="Yang W.F."/>
            <person name="Lam T.T."/>
            <person name="Chang Q.C."/>
            <person name="Ding S.J."/>
            <person name="Wang X.J."/>
            <person name="Zhu J.G."/>
            <person name="Ruan X.D."/>
            <person name="Zhao L."/>
            <person name="Wei J.T."/>
            <person name="Ye R.Z."/>
            <person name="Que T.C."/>
            <person name="Du C.H."/>
            <person name="Zhou Y.H."/>
            <person name="Cheng J.X."/>
            <person name="Dai P.F."/>
            <person name="Guo W.B."/>
            <person name="Han X.H."/>
            <person name="Huang E.J."/>
            <person name="Li L.F."/>
            <person name="Wei W."/>
            <person name="Gao Y.C."/>
            <person name="Liu J.Z."/>
            <person name="Shao H.Z."/>
            <person name="Wang X."/>
            <person name="Wang C.C."/>
            <person name="Yang T.C."/>
            <person name="Huo Q.B."/>
            <person name="Li W."/>
            <person name="Chen H.Y."/>
            <person name="Chen S.E."/>
            <person name="Zhou L.G."/>
            <person name="Ni X.B."/>
            <person name="Tian J.H."/>
            <person name="Sheng Y."/>
            <person name="Liu T."/>
            <person name="Pan Y.S."/>
            <person name="Xia L.Y."/>
            <person name="Li J."/>
            <person name="Zhao F."/>
            <person name="Cao W.C."/>
        </authorList>
    </citation>
    <scope>NUCLEOTIDE SEQUENCE [LARGE SCALE GENOMIC DNA]</scope>
    <source>
        <strain evidence="8">HaeL-2018</strain>
    </source>
</reference>
<organism evidence="8 9">
    <name type="scientific">Haemaphysalis longicornis</name>
    <name type="common">Bush tick</name>
    <dbReference type="NCBI Taxonomy" id="44386"/>
    <lineage>
        <taxon>Eukaryota</taxon>
        <taxon>Metazoa</taxon>
        <taxon>Ecdysozoa</taxon>
        <taxon>Arthropoda</taxon>
        <taxon>Chelicerata</taxon>
        <taxon>Arachnida</taxon>
        <taxon>Acari</taxon>
        <taxon>Parasitiformes</taxon>
        <taxon>Ixodida</taxon>
        <taxon>Ixodoidea</taxon>
        <taxon>Ixodidae</taxon>
        <taxon>Haemaphysalinae</taxon>
        <taxon>Haemaphysalis</taxon>
    </lineage>
</organism>
<dbReference type="PANTHER" id="PTHR24379:SF121">
    <property type="entry name" value="C2H2-TYPE DOMAIN-CONTAINING PROTEIN"/>
    <property type="match status" value="1"/>
</dbReference>
<dbReference type="Proteomes" id="UP000821853">
    <property type="component" value="Chromosome 10"/>
</dbReference>
<feature type="domain" description="C2H2-type" evidence="7">
    <location>
        <begin position="68"/>
        <end position="95"/>
    </location>
</feature>
<evidence type="ECO:0000256" key="2">
    <source>
        <dbReference type="ARBA" id="ARBA00022737"/>
    </source>
</evidence>
<dbReference type="InterPro" id="IPR013087">
    <property type="entry name" value="Znf_C2H2_type"/>
</dbReference>
<dbReference type="AlphaFoldDB" id="A0A9J6FRQ4"/>
<dbReference type="OMA" id="HACHICP"/>
<evidence type="ECO:0000259" key="7">
    <source>
        <dbReference type="PROSITE" id="PS50157"/>
    </source>
</evidence>
<evidence type="ECO:0000313" key="9">
    <source>
        <dbReference type="Proteomes" id="UP000821853"/>
    </source>
</evidence>
<evidence type="ECO:0000256" key="3">
    <source>
        <dbReference type="ARBA" id="ARBA00022771"/>
    </source>
</evidence>
<dbReference type="VEuPathDB" id="VectorBase:HLOH_054779"/>
<keyword evidence="2" id="KW-0677">Repeat</keyword>
<evidence type="ECO:0000256" key="5">
    <source>
        <dbReference type="PROSITE-ProRule" id="PRU00042"/>
    </source>
</evidence>
<gene>
    <name evidence="8" type="ORF">HPB48_008141</name>
</gene>
<protein>
    <recommendedName>
        <fullName evidence="7">C2H2-type domain-containing protein</fullName>
    </recommendedName>
</protein>
<dbReference type="SUPFAM" id="SSF57667">
    <property type="entry name" value="beta-beta-alpha zinc fingers"/>
    <property type="match status" value="2"/>
</dbReference>
<feature type="domain" description="C2H2-type" evidence="7">
    <location>
        <begin position="96"/>
        <end position="118"/>
    </location>
</feature>
<sequence length="129" mass="14650">MKDSGEGELPMMGSEGSPRALGRERQPEAAHPRSRERRRHGCHLCSKSFATRRDLRTHLLVHEGRKPFPCHLCPATFAARSYLADHLQSHMGTKRCRCDLCPKSFLRPAQLARHRRVHGQRGNTTTTTT</sequence>
<evidence type="ECO:0000256" key="6">
    <source>
        <dbReference type="SAM" id="MobiDB-lite"/>
    </source>
</evidence>
<proteinExistence type="predicted"/>
<feature type="compositionally biased region" description="Basic and acidic residues" evidence="6">
    <location>
        <begin position="21"/>
        <end position="33"/>
    </location>
</feature>
<keyword evidence="3 5" id="KW-0863">Zinc-finger</keyword>
<dbReference type="SMART" id="SM00355">
    <property type="entry name" value="ZnF_C2H2"/>
    <property type="match status" value="3"/>
</dbReference>